<dbReference type="InterPro" id="IPR027417">
    <property type="entry name" value="P-loop_NTPase"/>
</dbReference>
<dbReference type="GO" id="GO:0005524">
    <property type="term" value="F:ATP binding"/>
    <property type="evidence" value="ECO:0007669"/>
    <property type="project" value="UniProtKB-KW"/>
</dbReference>
<accession>A0AAW2BEU2</accession>
<dbReference type="PANTHER" id="PTHR33463">
    <property type="entry name" value="NB-ARC DOMAIN-CONTAINING PROTEIN-RELATED"/>
    <property type="match status" value="1"/>
</dbReference>
<protein>
    <recommendedName>
        <fullName evidence="5">NB-ARC domain-containing protein</fullName>
    </recommendedName>
</protein>
<dbReference type="InterPro" id="IPR042197">
    <property type="entry name" value="Apaf_helical"/>
</dbReference>
<evidence type="ECO:0000256" key="2">
    <source>
        <dbReference type="ARBA" id="ARBA00022821"/>
    </source>
</evidence>
<feature type="coiled-coil region" evidence="4">
    <location>
        <begin position="44"/>
        <end position="103"/>
    </location>
</feature>
<organism evidence="6 7">
    <name type="scientific">Lithocarpus litseifolius</name>
    <dbReference type="NCBI Taxonomy" id="425828"/>
    <lineage>
        <taxon>Eukaryota</taxon>
        <taxon>Viridiplantae</taxon>
        <taxon>Streptophyta</taxon>
        <taxon>Embryophyta</taxon>
        <taxon>Tracheophyta</taxon>
        <taxon>Spermatophyta</taxon>
        <taxon>Magnoliopsida</taxon>
        <taxon>eudicotyledons</taxon>
        <taxon>Gunneridae</taxon>
        <taxon>Pentapetalae</taxon>
        <taxon>rosids</taxon>
        <taxon>fabids</taxon>
        <taxon>Fagales</taxon>
        <taxon>Fagaceae</taxon>
        <taxon>Lithocarpus</taxon>
    </lineage>
</organism>
<keyword evidence="3" id="KW-0067">ATP-binding</keyword>
<dbReference type="AlphaFoldDB" id="A0AAW2BEU2"/>
<comment type="caution">
    <text evidence="6">The sequence shown here is derived from an EMBL/GenBank/DDBJ whole genome shotgun (WGS) entry which is preliminary data.</text>
</comment>
<dbReference type="EMBL" id="JAZDWU010000012">
    <property type="protein sequence ID" value="KAK9984068.1"/>
    <property type="molecule type" value="Genomic_DNA"/>
</dbReference>
<dbReference type="FunFam" id="3.40.50.300:FF:001091">
    <property type="entry name" value="Probable disease resistance protein At1g61300"/>
    <property type="match status" value="1"/>
</dbReference>
<dbReference type="InterPro" id="IPR050905">
    <property type="entry name" value="Plant_NBS-LRR"/>
</dbReference>
<evidence type="ECO:0000256" key="4">
    <source>
        <dbReference type="SAM" id="Coils"/>
    </source>
</evidence>
<dbReference type="Gene3D" id="3.40.50.300">
    <property type="entry name" value="P-loop containing nucleotide triphosphate hydrolases"/>
    <property type="match status" value="1"/>
</dbReference>
<dbReference type="Pfam" id="PF00931">
    <property type="entry name" value="NB-ARC"/>
    <property type="match status" value="1"/>
</dbReference>
<dbReference type="Proteomes" id="UP001459277">
    <property type="component" value="Unassembled WGS sequence"/>
</dbReference>
<keyword evidence="4" id="KW-0175">Coiled coil</keyword>
<evidence type="ECO:0000313" key="7">
    <source>
        <dbReference type="Proteomes" id="UP001459277"/>
    </source>
</evidence>
<keyword evidence="1" id="KW-0547">Nucleotide-binding</keyword>
<dbReference type="InterPro" id="IPR002182">
    <property type="entry name" value="NB-ARC"/>
</dbReference>
<dbReference type="GO" id="GO:0006952">
    <property type="term" value="P:defense response"/>
    <property type="evidence" value="ECO:0007669"/>
    <property type="project" value="UniProtKB-KW"/>
</dbReference>
<sequence length="359" mass="41429">MLPRGEINGDLPMEMVSPILELGKVIWALIRKYYNYHRRAYKEMEILKEKWEALECRKRDIESKMKAQLERGKSPREEVKNWLQRVEKKNFEIENIKQEADKRLCFSRMKLGKLACEKIQKVEELYQEGDFSDSLVVDPPVTVSHGEKLLTTTLLVGKTSAIRTKEKVWEHLLGEDFRKIGVYGIGGIGKTMIMKQINNDLLKETNKFDNVIWVTVSKAFNVIKLQEDIALKLTLNLSEFKDETTRASMLNNALEDKKRYVLILDYMWEAFCLEDIGIPEPTPSNGYKLVSTTGNFDVCRRMDCKDIKMKLLSEDESRNLFLDTVGHDVLNDQDIKPIVEEVVKECACLPLTIITIAGS</sequence>
<evidence type="ECO:0000259" key="5">
    <source>
        <dbReference type="Pfam" id="PF00931"/>
    </source>
</evidence>
<name>A0AAW2BEU2_9ROSI</name>
<reference evidence="6 7" key="1">
    <citation type="submission" date="2024-01" db="EMBL/GenBank/DDBJ databases">
        <title>A telomere-to-telomere, gap-free genome of sweet tea (Lithocarpus litseifolius).</title>
        <authorList>
            <person name="Zhou J."/>
        </authorList>
    </citation>
    <scope>NUCLEOTIDE SEQUENCE [LARGE SCALE GENOMIC DNA]</scope>
    <source>
        <strain evidence="6">Zhou-2022a</strain>
        <tissue evidence="6">Leaf</tissue>
    </source>
</reference>
<evidence type="ECO:0000313" key="6">
    <source>
        <dbReference type="EMBL" id="KAK9984068.1"/>
    </source>
</evidence>
<dbReference type="GO" id="GO:0043531">
    <property type="term" value="F:ADP binding"/>
    <property type="evidence" value="ECO:0007669"/>
    <property type="project" value="InterPro"/>
</dbReference>
<feature type="domain" description="NB-ARC" evidence="5">
    <location>
        <begin position="164"/>
        <end position="327"/>
    </location>
</feature>
<dbReference type="PRINTS" id="PR00364">
    <property type="entry name" value="DISEASERSIST"/>
</dbReference>
<evidence type="ECO:0000256" key="3">
    <source>
        <dbReference type="ARBA" id="ARBA00022840"/>
    </source>
</evidence>
<proteinExistence type="predicted"/>
<keyword evidence="2" id="KW-0611">Plant defense</keyword>
<dbReference type="PANTHER" id="PTHR33463:SF212">
    <property type="entry name" value="AND NB-ARC DOMAINS-CONTAINING DISEASE RESISTANCE PROTEIN, PUTATIVE-RELATED"/>
    <property type="match status" value="1"/>
</dbReference>
<keyword evidence="7" id="KW-1185">Reference proteome</keyword>
<gene>
    <name evidence="6" type="ORF">SO802_033593</name>
</gene>
<dbReference type="SUPFAM" id="SSF52540">
    <property type="entry name" value="P-loop containing nucleoside triphosphate hydrolases"/>
    <property type="match status" value="1"/>
</dbReference>
<evidence type="ECO:0000256" key="1">
    <source>
        <dbReference type="ARBA" id="ARBA00022741"/>
    </source>
</evidence>
<dbReference type="Gene3D" id="1.10.8.430">
    <property type="entry name" value="Helical domain of apoptotic protease-activating factors"/>
    <property type="match status" value="1"/>
</dbReference>